<dbReference type="AlphaFoldDB" id="A0A7W4NQE3"/>
<reference evidence="2 3" key="1">
    <citation type="submission" date="2020-04" db="EMBL/GenBank/DDBJ databases">
        <title>Description of novel Gluconacetobacter.</title>
        <authorList>
            <person name="Sombolestani A."/>
        </authorList>
    </citation>
    <scope>NUCLEOTIDE SEQUENCE [LARGE SCALE GENOMIC DNA]</scope>
    <source>
        <strain evidence="2 3">LMG 19747</strain>
    </source>
</reference>
<dbReference type="RefSeq" id="WP_182999289.1">
    <property type="nucleotide sequence ID" value="NZ_JABEQJ010000039.1"/>
</dbReference>
<keyword evidence="1" id="KW-0472">Membrane</keyword>
<proteinExistence type="predicted"/>
<dbReference type="Proteomes" id="UP000589085">
    <property type="component" value="Unassembled WGS sequence"/>
</dbReference>
<protein>
    <submittedName>
        <fullName evidence="2">Uncharacterized protein</fullName>
    </submittedName>
</protein>
<evidence type="ECO:0000313" key="3">
    <source>
        <dbReference type="Proteomes" id="UP000589085"/>
    </source>
</evidence>
<feature type="transmembrane region" description="Helical" evidence="1">
    <location>
        <begin position="166"/>
        <end position="186"/>
    </location>
</feature>
<evidence type="ECO:0000313" key="2">
    <source>
        <dbReference type="EMBL" id="MBB2162464.1"/>
    </source>
</evidence>
<keyword evidence="1" id="KW-0812">Transmembrane</keyword>
<gene>
    <name evidence="2" type="ORF">HLH48_20305</name>
</gene>
<name>A0A7W4NQE3_9PROT</name>
<feature type="transmembrane region" description="Helical" evidence="1">
    <location>
        <begin position="12"/>
        <end position="29"/>
    </location>
</feature>
<keyword evidence="1" id="KW-1133">Transmembrane helix</keyword>
<feature type="transmembrane region" description="Helical" evidence="1">
    <location>
        <begin position="82"/>
        <end position="100"/>
    </location>
</feature>
<comment type="caution">
    <text evidence="2">The sequence shown here is derived from an EMBL/GenBank/DDBJ whole genome shotgun (WGS) entry which is preliminary data.</text>
</comment>
<organism evidence="2 3">
    <name type="scientific">Gluconacetobacter sacchari</name>
    <dbReference type="NCBI Taxonomy" id="92759"/>
    <lineage>
        <taxon>Bacteria</taxon>
        <taxon>Pseudomonadati</taxon>
        <taxon>Pseudomonadota</taxon>
        <taxon>Alphaproteobacteria</taxon>
        <taxon>Acetobacterales</taxon>
        <taxon>Acetobacteraceae</taxon>
        <taxon>Gluconacetobacter</taxon>
    </lineage>
</organism>
<evidence type="ECO:0000256" key="1">
    <source>
        <dbReference type="SAM" id="Phobius"/>
    </source>
</evidence>
<sequence length="189" mass="21170">MLQIARKRASRSKYIGISFCIIGLLIPISEYVKYAYFTDPAILRPILFPFIQEIKYLYAHYAWFRGVWMVAPEPSFDMPVPFFNLAGLTALSFCLVGAWLRDRALGNFRLIAQAEHILTLQQLVGANISSQSIGNIQAGGDVTINQINQARETENKLTHGFRDGPLWSLVTGIVFPLCVTIIGHLLGLQ</sequence>
<dbReference type="EMBL" id="JABEQJ010000039">
    <property type="protein sequence ID" value="MBB2162464.1"/>
    <property type="molecule type" value="Genomic_DNA"/>
</dbReference>
<accession>A0A7W4NQE3</accession>